<dbReference type="SUPFAM" id="SSF48008">
    <property type="entry name" value="GntR ligand-binding domain-like"/>
    <property type="match status" value="1"/>
</dbReference>
<accession>A0ABR6NF14</accession>
<organism evidence="5 6">
    <name type="scientific">Sphingobium lignivorans</name>
    <dbReference type="NCBI Taxonomy" id="2735886"/>
    <lineage>
        <taxon>Bacteria</taxon>
        <taxon>Pseudomonadati</taxon>
        <taxon>Pseudomonadota</taxon>
        <taxon>Alphaproteobacteria</taxon>
        <taxon>Sphingomonadales</taxon>
        <taxon>Sphingomonadaceae</taxon>
        <taxon>Sphingobium</taxon>
    </lineage>
</organism>
<name>A0ABR6NF14_9SPHN</name>
<keyword evidence="1" id="KW-0805">Transcription regulation</keyword>
<dbReference type="Gene3D" id="1.10.10.10">
    <property type="entry name" value="Winged helix-like DNA-binding domain superfamily/Winged helix DNA-binding domain"/>
    <property type="match status" value="1"/>
</dbReference>
<evidence type="ECO:0000256" key="1">
    <source>
        <dbReference type="ARBA" id="ARBA00023015"/>
    </source>
</evidence>
<dbReference type="PROSITE" id="PS50949">
    <property type="entry name" value="HTH_GNTR"/>
    <property type="match status" value="1"/>
</dbReference>
<keyword evidence="6" id="KW-1185">Reference proteome</keyword>
<dbReference type="InterPro" id="IPR011711">
    <property type="entry name" value="GntR_C"/>
</dbReference>
<evidence type="ECO:0000313" key="6">
    <source>
        <dbReference type="Proteomes" id="UP001138540"/>
    </source>
</evidence>
<dbReference type="PANTHER" id="PTHR43537:SF41">
    <property type="entry name" value="TRANSCRIPTIONAL REGULATORY PROTEIN"/>
    <property type="match status" value="1"/>
</dbReference>
<dbReference type="InterPro" id="IPR036390">
    <property type="entry name" value="WH_DNA-bd_sf"/>
</dbReference>
<dbReference type="InterPro" id="IPR000524">
    <property type="entry name" value="Tscrpt_reg_HTH_GntR"/>
</dbReference>
<gene>
    <name evidence="5" type="ORF">HNP60_001830</name>
</gene>
<dbReference type="Pfam" id="PF07729">
    <property type="entry name" value="FCD"/>
    <property type="match status" value="1"/>
</dbReference>
<feature type="domain" description="HTH gntR-type" evidence="4">
    <location>
        <begin position="6"/>
        <end position="73"/>
    </location>
</feature>
<dbReference type="SMART" id="SM00895">
    <property type="entry name" value="FCD"/>
    <property type="match status" value="1"/>
</dbReference>
<dbReference type="RefSeq" id="WP_014076137.1">
    <property type="nucleotide sequence ID" value="NZ_JACHKA010000001.1"/>
</dbReference>
<keyword evidence="2 5" id="KW-0238">DNA-binding</keyword>
<dbReference type="Proteomes" id="UP001138540">
    <property type="component" value="Unassembled WGS sequence"/>
</dbReference>
<dbReference type="Pfam" id="PF00392">
    <property type="entry name" value="GntR"/>
    <property type="match status" value="1"/>
</dbReference>
<dbReference type="EMBL" id="JACHKA010000001">
    <property type="protein sequence ID" value="MBB5985856.1"/>
    <property type="molecule type" value="Genomic_DNA"/>
</dbReference>
<dbReference type="InterPro" id="IPR036388">
    <property type="entry name" value="WH-like_DNA-bd_sf"/>
</dbReference>
<sequence length="216" mass="24539">MSLVIRNLSEQLVDLVRERVLSGRVPPESPVRQDLLAAELGISKIPLREALARLEQEGLLISHANRGFFVRPLSTEEAYEVYHLRLKLEPETMALAALNANEEERRAAQDVFATLYQVTDEGGYGVGSFNRAFHLALLAPSHRNLTVNILQRLHVLSERYVRKHLEPLGRDERANEEHREILDAWLARDVEKVLALTDAHTRATIDDLTQQLESPE</sequence>
<protein>
    <submittedName>
        <fullName evidence="5">DNA-binding GntR family transcriptional regulator</fullName>
    </submittedName>
</protein>
<keyword evidence="3" id="KW-0804">Transcription</keyword>
<dbReference type="GO" id="GO:0003677">
    <property type="term" value="F:DNA binding"/>
    <property type="evidence" value="ECO:0007669"/>
    <property type="project" value="UniProtKB-KW"/>
</dbReference>
<comment type="caution">
    <text evidence="5">The sequence shown here is derived from an EMBL/GenBank/DDBJ whole genome shotgun (WGS) entry which is preliminary data.</text>
</comment>
<proteinExistence type="predicted"/>
<reference evidence="5 6" key="1">
    <citation type="submission" date="2020-08" db="EMBL/GenBank/DDBJ databases">
        <title>Exploring microbial biodiversity for novel pathways involved in the catabolism of aromatic compounds derived from lignin.</title>
        <authorList>
            <person name="Elkins J."/>
        </authorList>
    </citation>
    <scope>NUCLEOTIDE SEQUENCE [LARGE SCALE GENOMIC DNA]</scope>
    <source>
        <strain evidence="5 6">B1D3A</strain>
    </source>
</reference>
<evidence type="ECO:0000256" key="3">
    <source>
        <dbReference type="ARBA" id="ARBA00023163"/>
    </source>
</evidence>
<evidence type="ECO:0000313" key="5">
    <source>
        <dbReference type="EMBL" id="MBB5985856.1"/>
    </source>
</evidence>
<evidence type="ECO:0000259" key="4">
    <source>
        <dbReference type="PROSITE" id="PS50949"/>
    </source>
</evidence>
<dbReference type="InterPro" id="IPR008920">
    <property type="entry name" value="TF_FadR/GntR_C"/>
</dbReference>
<dbReference type="CDD" id="cd07377">
    <property type="entry name" value="WHTH_GntR"/>
    <property type="match status" value="1"/>
</dbReference>
<dbReference type="SUPFAM" id="SSF46785">
    <property type="entry name" value="Winged helix' DNA-binding domain"/>
    <property type="match status" value="1"/>
</dbReference>
<dbReference type="PANTHER" id="PTHR43537">
    <property type="entry name" value="TRANSCRIPTIONAL REGULATOR, GNTR FAMILY"/>
    <property type="match status" value="1"/>
</dbReference>
<evidence type="ECO:0000256" key="2">
    <source>
        <dbReference type="ARBA" id="ARBA00023125"/>
    </source>
</evidence>
<dbReference type="Gene3D" id="1.20.120.530">
    <property type="entry name" value="GntR ligand-binding domain-like"/>
    <property type="match status" value="1"/>
</dbReference>
<dbReference type="SMART" id="SM00345">
    <property type="entry name" value="HTH_GNTR"/>
    <property type="match status" value="1"/>
</dbReference>